<organism evidence="1 2">
    <name type="scientific">Aquimarina atlantica</name>
    <dbReference type="NCBI Taxonomy" id="1317122"/>
    <lineage>
        <taxon>Bacteria</taxon>
        <taxon>Pseudomonadati</taxon>
        <taxon>Bacteroidota</taxon>
        <taxon>Flavobacteriia</taxon>
        <taxon>Flavobacteriales</taxon>
        <taxon>Flavobacteriaceae</taxon>
        <taxon>Aquimarina</taxon>
    </lineage>
</organism>
<name>A0A023BQU1_9FLAO</name>
<dbReference type="RefSeq" id="WP_131248867.1">
    <property type="nucleotide sequence ID" value="NZ_AQRA01000009.1"/>
</dbReference>
<dbReference type="STRING" id="1317122.ATO12_24125"/>
<evidence type="ECO:0008006" key="3">
    <source>
        <dbReference type="Google" id="ProtNLM"/>
    </source>
</evidence>
<dbReference type="EMBL" id="AQRA01000009">
    <property type="protein sequence ID" value="EZH72028.1"/>
    <property type="molecule type" value="Genomic_DNA"/>
</dbReference>
<protein>
    <recommendedName>
        <fullName evidence="3">Adhesin domain-containing protein</fullName>
    </recommendedName>
</protein>
<reference evidence="1 2" key="1">
    <citation type="submission" date="2014-04" db="EMBL/GenBank/DDBJ databases">
        <title>Aquimarina sp. 22II-S11-z7 Genome Sequencing.</title>
        <authorList>
            <person name="Lai Q."/>
        </authorList>
    </citation>
    <scope>NUCLEOTIDE SEQUENCE [LARGE SCALE GENOMIC DNA]</scope>
    <source>
        <strain evidence="1 2">22II-S11-z7</strain>
    </source>
</reference>
<dbReference type="Proteomes" id="UP000023541">
    <property type="component" value="Unassembled WGS sequence"/>
</dbReference>
<accession>A0A023BQU1</accession>
<gene>
    <name evidence="1" type="ORF">ATO12_24125</name>
</gene>
<evidence type="ECO:0000313" key="1">
    <source>
        <dbReference type="EMBL" id="EZH72028.1"/>
    </source>
</evidence>
<dbReference type="OrthoDB" id="1117657at2"/>
<proteinExistence type="predicted"/>
<dbReference type="eggNOG" id="COG3595">
    <property type="taxonomic scope" value="Bacteria"/>
</dbReference>
<dbReference type="AlphaFoldDB" id="A0A023BQU1"/>
<sequence>MKAISYKYLLLMPILLFLANGIWAQEKVSKKIEKTFPLTNAGELHLDNKYGNVTIQGWEKKIIQIDIDIQVVKKKKEDAKELLKRINPAINNTEDFVSISSVIEEKNTSMISRFLNKELFNKTSFFDFDKGNIQINYTVYLPFNAEVNIINKFGDIIISEWNGKLKANVQHGDMWINKDLNNARIEMKFGKLKTKSITYGNIRFKNGEIDIESSNDLKINSSGAIVKIENVESLEIHSSKDQVAIQKLGSIQGELMFSTMNIDAVHQNINLVTEVADVWVSKIQKTNANVTIDQESSELSINVSGMSIDFNASLEQGLLRIPKSFSNIKTDVIDKRRKIREISATYGNSGVKGKFHITGRKGVVILKE</sequence>
<keyword evidence="2" id="KW-1185">Reference proteome</keyword>
<evidence type="ECO:0000313" key="2">
    <source>
        <dbReference type="Proteomes" id="UP000023541"/>
    </source>
</evidence>
<comment type="caution">
    <text evidence="1">The sequence shown here is derived from an EMBL/GenBank/DDBJ whole genome shotgun (WGS) entry which is preliminary data.</text>
</comment>